<feature type="transmembrane region" description="Helical" evidence="1">
    <location>
        <begin position="313"/>
        <end position="332"/>
    </location>
</feature>
<evidence type="ECO:0008006" key="4">
    <source>
        <dbReference type="Google" id="ProtNLM"/>
    </source>
</evidence>
<evidence type="ECO:0000313" key="2">
    <source>
        <dbReference type="EMBL" id="KAA5602524.1"/>
    </source>
</evidence>
<dbReference type="RefSeq" id="WP_150096575.1">
    <property type="nucleotide sequence ID" value="NZ_VWPL01000006.1"/>
</dbReference>
<name>A0A5M6I2U6_9HYPH</name>
<protein>
    <recommendedName>
        <fullName evidence="4">Glycosyltransferase RgtA/B/C/D-like domain-containing protein</fullName>
    </recommendedName>
</protein>
<proteinExistence type="predicted"/>
<dbReference type="EMBL" id="VWPL01000006">
    <property type="protein sequence ID" value="KAA5602524.1"/>
    <property type="molecule type" value="Genomic_DNA"/>
</dbReference>
<organism evidence="2 3">
    <name type="scientific">Blastochloris sulfoviridis</name>
    <dbReference type="NCBI Taxonomy" id="50712"/>
    <lineage>
        <taxon>Bacteria</taxon>
        <taxon>Pseudomonadati</taxon>
        <taxon>Pseudomonadota</taxon>
        <taxon>Alphaproteobacteria</taxon>
        <taxon>Hyphomicrobiales</taxon>
        <taxon>Blastochloridaceae</taxon>
        <taxon>Blastochloris</taxon>
    </lineage>
</organism>
<keyword evidence="1" id="KW-0472">Membrane</keyword>
<dbReference type="Proteomes" id="UP000323886">
    <property type="component" value="Unassembled WGS sequence"/>
</dbReference>
<keyword evidence="3" id="KW-1185">Reference proteome</keyword>
<reference evidence="2 3" key="1">
    <citation type="submission" date="2019-09" db="EMBL/GenBank/DDBJ databases">
        <title>Draft Whole-Genome sequence of Blastochloris sulfoviridis DSM 729.</title>
        <authorList>
            <person name="Meyer T.E."/>
            <person name="Kyndt J.A."/>
        </authorList>
    </citation>
    <scope>NUCLEOTIDE SEQUENCE [LARGE SCALE GENOMIC DNA]</scope>
    <source>
        <strain evidence="2 3">DSM 729</strain>
    </source>
</reference>
<keyword evidence="1" id="KW-1133">Transmembrane helix</keyword>
<feature type="transmembrane region" description="Helical" evidence="1">
    <location>
        <begin position="202"/>
        <end position="221"/>
    </location>
</feature>
<dbReference type="AlphaFoldDB" id="A0A5M6I2U6"/>
<feature type="transmembrane region" description="Helical" evidence="1">
    <location>
        <begin position="286"/>
        <end position="307"/>
    </location>
</feature>
<evidence type="ECO:0000313" key="3">
    <source>
        <dbReference type="Proteomes" id="UP000323886"/>
    </source>
</evidence>
<gene>
    <name evidence="2" type="ORF">F1193_04990</name>
</gene>
<feature type="transmembrane region" description="Helical" evidence="1">
    <location>
        <begin position="114"/>
        <end position="130"/>
    </location>
</feature>
<feature type="transmembrane region" description="Helical" evidence="1">
    <location>
        <begin position="62"/>
        <end position="81"/>
    </location>
</feature>
<keyword evidence="1" id="KW-0812">Transmembrane</keyword>
<feature type="transmembrane region" description="Helical" evidence="1">
    <location>
        <begin position="7"/>
        <end position="25"/>
    </location>
</feature>
<comment type="caution">
    <text evidence="2">The sequence shown here is derived from an EMBL/GenBank/DDBJ whole genome shotgun (WGS) entry which is preliminary data.</text>
</comment>
<feature type="transmembrane region" description="Helical" evidence="1">
    <location>
        <begin position="88"/>
        <end position="108"/>
    </location>
</feature>
<feature type="transmembrane region" description="Helical" evidence="1">
    <location>
        <begin position="344"/>
        <end position="364"/>
    </location>
</feature>
<accession>A0A5M6I2U6</accession>
<feature type="transmembrane region" description="Helical" evidence="1">
    <location>
        <begin position="142"/>
        <end position="161"/>
    </location>
</feature>
<dbReference type="OrthoDB" id="8431201at2"/>
<sequence>MKDIEMMPLYVLPVILGGWLLYPILSPVPVEGFSAAILGLGVHLAQGDLSGFDQLQPFHTEFFGLAKLGAVLGVAGLVKTLGIDGETALRLMLWSSEAALLVSTFILVRRWSGASPLIAALAVLLVPGIIENSFFYAENLVAAALATLGLVCIGSRSLVLAPLIGGALFGLGVLTRPDTIVVGIVAPLVVVERSGLTGRSAISLAAAATGGAITWLGPLHLMGVTPFDVMKVGDRYFEILDRNYADLHDLLRGLLRQVRQELIFIGLPAGLLAAIGVVALIRQRALLRLAILLVPLLVVNAVFFSTLQQSRQLLPLAPFVAALAAVGLLQLVPQPGTGRAGLWARGAAAAAIVLILLVPGRTAYDDGPRDLLGRIPGILHWRDWQTTVAAEMTAIGQAVAADHADLRIVITDEWDQDRYVHFALLDAGYRAQRLAEIEPACAGVAESFVRGPQRILHLRVLQGFVRYYAALSRERFDTMVRPCLDAVTPAEMVLVVRQERLDILQDAGATPIVWPPPGNGFIEDQLRRLFPDKPSPIRVLTIDAGMLDRMSRAYAALEATGRRVMAEKGLALPSALEAAAATRGIVSFPRGN</sequence>
<feature type="transmembrane region" description="Helical" evidence="1">
    <location>
        <begin position="167"/>
        <end position="190"/>
    </location>
</feature>
<evidence type="ECO:0000256" key="1">
    <source>
        <dbReference type="SAM" id="Phobius"/>
    </source>
</evidence>
<feature type="transmembrane region" description="Helical" evidence="1">
    <location>
        <begin position="262"/>
        <end position="281"/>
    </location>
</feature>